<dbReference type="EMBL" id="VFEQ01000007">
    <property type="protein sequence ID" value="TWR59757.1"/>
    <property type="molecule type" value="Genomic_DNA"/>
</dbReference>
<proteinExistence type="predicted"/>
<sequence>MSRPIPMLRLTPQAAGTLQQQYTKAMKELSAVTRHNKEFDRQLKSLIGYDALRELHKATDNALLLTDLVKEAA</sequence>
<evidence type="ECO:0000313" key="1">
    <source>
        <dbReference type="EMBL" id="TWR59757.1"/>
    </source>
</evidence>
<dbReference type="OrthoDB" id="6961941at2"/>
<reference evidence="1 2" key="1">
    <citation type="submission" date="2019-06" db="EMBL/GenBank/DDBJ databases">
        <title>Pseudomonas bimorpha sp. nov. isolated from bovine raw milk and skim milk concentrate.</title>
        <authorList>
            <person name="Hofmann K."/>
            <person name="Huptas C."/>
            <person name="Doll E."/>
            <person name="Scherer S."/>
            <person name="Wenning M."/>
        </authorList>
    </citation>
    <scope>NUCLEOTIDE SEQUENCE [LARGE SCALE GENOMIC DNA]</scope>
    <source>
        <strain evidence="1 2">DSM 13124</strain>
    </source>
</reference>
<dbReference type="Proteomes" id="UP000316123">
    <property type="component" value="Unassembled WGS sequence"/>
</dbReference>
<comment type="caution">
    <text evidence="1">The sequence shown here is derived from an EMBL/GenBank/DDBJ whole genome shotgun (WGS) entry which is preliminary data.</text>
</comment>
<evidence type="ECO:0000313" key="2">
    <source>
        <dbReference type="Proteomes" id="UP000316123"/>
    </source>
</evidence>
<organism evidence="1 2">
    <name type="scientific">Pseudomonas marginalis</name>
    <name type="common">Pseudomonas panacis</name>
    <dbReference type="NCBI Taxonomy" id="298"/>
    <lineage>
        <taxon>Bacteria</taxon>
        <taxon>Pseudomonadati</taxon>
        <taxon>Pseudomonadota</taxon>
        <taxon>Gammaproteobacteria</taxon>
        <taxon>Pseudomonadales</taxon>
        <taxon>Pseudomonadaceae</taxon>
        <taxon>Pseudomonas</taxon>
    </lineage>
</organism>
<gene>
    <name evidence="1" type="ORF">FIV41_13460</name>
</gene>
<protein>
    <submittedName>
        <fullName evidence="1">Uncharacterized protein</fullName>
    </submittedName>
</protein>
<accession>A0A9X9FXQ1</accession>
<dbReference type="RefSeq" id="WP_074847678.1">
    <property type="nucleotide sequence ID" value="NZ_FNSU01000003.1"/>
</dbReference>
<name>A0A9X9FXQ1_PSEMA</name>
<dbReference type="AlphaFoldDB" id="A0A9X9FXQ1"/>